<accession>A0A2P2QPX0</accession>
<protein>
    <submittedName>
        <fullName evidence="1">Uncharacterized protein</fullName>
    </submittedName>
</protein>
<dbReference type="AlphaFoldDB" id="A0A2P2QPX0"/>
<reference evidence="1" key="1">
    <citation type="submission" date="2018-02" db="EMBL/GenBank/DDBJ databases">
        <title>Rhizophora mucronata_Transcriptome.</title>
        <authorList>
            <person name="Meera S.P."/>
            <person name="Sreeshan A."/>
            <person name="Augustine A."/>
        </authorList>
    </citation>
    <scope>NUCLEOTIDE SEQUENCE</scope>
    <source>
        <tissue evidence="1">Leaf</tissue>
    </source>
</reference>
<sequence>MCSHLFVQIPFPIHILQCIPLLHTIHHSFNVWKKIEINNTLLTSLFSGFEKLLIKQNSF</sequence>
<evidence type="ECO:0000313" key="1">
    <source>
        <dbReference type="EMBL" id="MBX68985.1"/>
    </source>
</evidence>
<organism evidence="1">
    <name type="scientific">Rhizophora mucronata</name>
    <name type="common">Asiatic mangrove</name>
    <dbReference type="NCBI Taxonomy" id="61149"/>
    <lineage>
        <taxon>Eukaryota</taxon>
        <taxon>Viridiplantae</taxon>
        <taxon>Streptophyta</taxon>
        <taxon>Embryophyta</taxon>
        <taxon>Tracheophyta</taxon>
        <taxon>Spermatophyta</taxon>
        <taxon>Magnoliopsida</taxon>
        <taxon>eudicotyledons</taxon>
        <taxon>Gunneridae</taxon>
        <taxon>Pentapetalae</taxon>
        <taxon>rosids</taxon>
        <taxon>fabids</taxon>
        <taxon>Malpighiales</taxon>
        <taxon>Rhizophoraceae</taxon>
        <taxon>Rhizophora</taxon>
    </lineage>
</organism>
<dbReference type="EMBL" id="GGEC01088501">
    <property type="protein sequence ID" value="MBX68985.1"/>
    <property type="molecule type" value="Transcribed_RNA"/>
</dbReference>
<name>A0A2P2QPX0_RHIMU</name>
<proteinExistence type="predicted"/>